<dbReference type="InterPro" id="IPR002347">
    <property type="entry name" value="SDR_fam"/>
</dbReference>
<accession>A0A364LBD7</accession>
<reference evidence="1 2" key="1">
    <citation type="journal article" date="2017" name="Biotechnol. Biofuels">
        <title>Differential beta-glucosidase expression as a function of carbon source availability in Talaromyces amestolkiae: a genomic and proteomic approach.</title>
        <authorList>
            <person name="de Eugenio L.I."/>
            <person name="Mendez-Liter J.A."/>
            <person name="Nieto-Dominguez M."/>
            <person name="Alonso L."/>
            <person name="Gil-Munoz J."/>
            <person name="Barriuso J."/>
            <person name="Prieto A."/>
            <person name="Martinez M.J."/>
        </authorList>
    </citation>
    <scope>NUCLEOTIDE SEQUENCE [LARGE SCALE GENOMIC DNA]</scope>
    <source>
        <strain evidence="1 2">CIB</strain>
    </source>
</reference>
<dbReference type="InterPro" id="IPR036291">
    <property type="entry name" value="NAD(P)-bd_dom_sf"/>
</dbReference>
<dbReference type="Proteomes" id="UP000249363">
    <property type="component" value="Unassembled WGS sequence"/>
</dbReference>
<dbReference type="Pfam" id="PF13561">
    <property type="entry name" value="adh_short_C2"/>
    <property type="match status" value="1"/>
</dbReference>
<sequence>MSEVPIVRYWFSPTYNDPTLFVTTLLCVLSHQRRRWMLTGQKADGSFRPQDARWLDWCYVEGIRRINRALNNKETAVTDNMILNVLIMAAADGGTLSMDALESPFQAPLRSLQWLDIYSSVSASPVHLQGLTQLIHMKGGLEMVQLPGLGAILSFFELINCSKALSHPQFSFMSLQGIDDPTLGEYFMFDVESLKNQYIELHRVGCSEEYLAIVQAIRIHLLVLDKYMKGLLPNPDLRQLSDRRNLIQHRLMSLQPTSQCDAVQVNLSEACRLSTIILSVGVIFPLSGNEAPFIRLSDMLKAELEYCGALAVLSERQYTNTLIWILTLGGIAATRTPSRSWFVDKLSTVPLTSTTRWLEVNAAADVVKEIGTEHSVAIHAAVSKIDDIKRLILQIVERYGKIDIIVLNAGLLWQNGSLANVDEVALTSSFKQTSNGAFPLQEAAKHIPNGGRFLLFSSSLTAVSMITPKYLLYAATKGVIG</sequence>
<dbReference type="EMBL" id="MIKG01000022">
    <property type="protein sequence ID" value="RAO73136.1"/>
    <property type="molecule type" value="Genomic_DNA"/>
</dbReference>
<dbReference type="STRING" id="1196081.A0A364LBD7"/>
<gene>
    <name evidence="1" type="ORF">BHQ10_009148</name>
</gene>
<dbReference type="OrthoDB" id="4224681at2759"/>
<proteinExistence type="predicted"/>
<dbReference type="AlphaFoldDB" id="A0A364LBD7"/>
<dbReference type="GeneID" id="63798362"/>
<evidence type="ECO:0000313" key="1">
    <source>
        <dbReference type="EMBL" id="RAO73136.1"/>
    </source>
</evidence>
<organism evidence="1 2">
    <name type="scientific">Talaromyces amestolkiae</name>
    <dbReference type="NCBI Taxonomy" id="1196081"/>
    <lineage>
        <taxon>Eukaryota</taxon>
        <taxon>Fungi</taxon>
        <taxon>Dikarya</taxon>
        <taxon>Ascomycota</taxon>
        <taxon>Pezizomycotina</taxon>
        <taxon>Eurotiomycetes</taxon>
        <taxon>Eurotiomycetidae</taxon>
        <taxon>Eurotiales</taxon>
        <taxon>Trichocomaceae</taxon>
        <taxon>Talaromyces</taxon>
        <taxon>Talaromyces sect. Talaromyces</taxon>
    </lineage>
</organism>
<dbReference type="RefSeq" id="XP_040737650.1">
    <property type="nucleotide sequence ID" value="XM_040882032.1"/>
</dbReference>
<keyword evidence="2" id="KW-1185">Reference proteome</keyword>
<name>A0A364LBD7_TALAM</name>
<comment type="caution">
    <text evidence="1">The sequence shown here is derived from an EMBL/GenBank/DDBJ whole genome shotgun (WGS) entry which is preliminary data.</text>
</comment>
<protein>
    <submittedName>
        <fullName evidence="1">Uncharacterized protein</fullName>
    </submittedName>
</protein>
<dbReference type="Gene3D" id="3.40.50.720">
    <property type="entry name" value="NAD(P)-binding Rossmann-like Domain"/>
    <property type="match status" value="1"/>
</dbReference>
<dbReference type="PANTHER" id="PTHR37540:SF5">
    <property type="entry name" value="TRANSCRIPTION FACTOR DOMAIN-CONTAINING PROTEIN"/>
    <property type="match status" value="1"/>
</dbReference>
<dbReference type="PANTHER" id="PTHR37540">
    <property type="entry name" value="TRANSCRIPTION FACTOR (ACR-2), PUTATIVE-RELATED-RELATED"/>
    <property type="match status" value="1"/>
</dbReference>
<dbReference type="SUPFAM" id="SSF51735">
    <property type="entry name" value="NAD(P)-binding Rossmann-fold domains"/>
    <property type="match status" value="1"/>
</dbReference>
<evidence type="ECO:0000313" key="2">
    <source>
        <dbReference type="Proteomes" id="UP000249363"/>
    </source>
</evidence>